<dbReference type="InterPro" id="IPR013785">
    <property type="entry name" value="Aldolase_TIM"/>
</dbReference>
<dbReference type="PANTHER" id="PTHR43787:SF11">
    <property type="entry name" value="UPF0026 PROTEIN SLR1464"/>
    <property type="match status" value="1"/>
</dbReference>
<keyword evidence="3" id="KW-0949">S-adenosyl-L-methionine</keyword>
<dbReference type="EMBL" id="JACJQU010000016">
    <property type="protein sequence ID" value="MBD2295890.1"/>
    <property type="molecule type" value="Genomic_DNA"/>
</dbReference>
<keyword evidence="6" id="KW-0411">Iron-sulfur</keyword>
<dbReference type="InterPro" id="IPR040084">
    <property type="entry name" value="GTPase_Obg"/>
</dbReference>
<dbReference type="Gene3D" id="3.20.20.70">
    <property type="entry name" value="Aldolase class I"/>
    <property type="match status" value="1"/>
</dbReference>
<sequence length="273" mass="30078">MSASPSSQKPHCAAVYGPVKSGRFGRSLGIDPIGIISTCSFKCIYCQLGNIQQQTTQQQIFVPTSQIISELQAIAQREIQLDVVTVSGSGEPTLALNLEEILAAIKEIFKQPKVVLTNSTLLGDKSVRNALLLADIVAVKLDAVSSNQLRQINQPLEKIDLPDIIQGITQFRQEYQGRMAIQTMILSSWTAETQAGYIHLLKVLQPDEIQINIPSRPRVLVSQLESRGNDIAESRAYACENFKLLTPEELSAMAQKIHTATKIPVRYPILGDR</sequence>
<comment type="caution">
    <text evidence="8">The sequence shown here is derived from an EMBL/GenBank/DDBJ whole genome shotgun (WGS) entry which is preliminary data.</text>
</comment>
<dbReference type="RefSeq" id="WP_190563678.1">
    <property type="nucleotide sequence ID" value="NZ_JACJQU010000016.1"/>
</dbReference>
<dbReference type="InterPro" id="IPR007197">
    <property type="entry name" value="rSAM"/>
</dbReference>
<dbReference type="PROSITE" id="PS51918">
    <property type="entry name" value="RADICAL_SAM"/>
    <property type="match status" value="1"/>
</dbReference>
<name>A0A926WJV4_9NOST</name>
<dbReference type="SFLD" id="SFLDS00029">
    <property type="entry name" value="Radical_SAM"/>
    <property type="match status" value="1"/>
</dbReference>
<evidence type="ECO:0000256" key="5">
    <source>
        <dbReference type="ARBA" id="ARBA00023004"/>
    </source>
</evidence>
<dbReference type="InterPro" id="IPR058240">
    <property type="entry name" value="rSAM_sf"/>
</dbReference>
<evidence type="ECO:0000256" key="1">
    <source>
        <dbReference type="ARBA" id="ARBA00001966"/>
    </source>
</evidence>
<keyword evidence="5" id="KW-0408">Iron</keyword>
<evidence type="ECO:0000313" key="9">
    <source>
        <dbReference type="Proteomes" id="UP000662185"/>
    </source>
</evidence>
<feature type="domain" description="Radical SAM core" evidence="7">
    <location>
        <begin position="20"/>
        <end position="254"/>
    </location>
</feature>
<evidence type="ECO:0000259" key="7">
    <source>
        <dbReference type="PROSITE" id="PS51918"/>
    </source>
</evidence>
<reference evidence="9" key="1">
    <citation type="journal article" date="2020" name="ISME J.">
        <title>Comparative genomics reveals insights into cyanobacterial evolution and habitat adaptation.</title>
        <authorList>
            <person name="Chen M.Y."/>
            <person name="Teng W.K."/>
            <person name="Zhao L."/>
            <person name="Hu C.X."/>
            <person name="Zhou Y.K."/>
            <person name="Han B.P."/>
            <person name="Song L.R."/>
            <person name="Shu W.S."/>
        </authorList>
    </citation>
    <scope>NUCLEOTIDE SEQUENCE [LARGE SCALE GENOMIC DNA]</scope>
    <source>
        <strain evidence="9">FACHB-251</strain>
    </source>
</reference>
<keyword evidence="9" id="KW-1185">Reference proteome</keyword>
<dbReference type="SFLD" id="SFLDG01083">
    <property type="entry name" value="Uncharacterised_Radical_SAM_Su"/>
    <property type="match status" value="1"/>
</dbReference>
<dbReference type="GO" id="GO:0051539">
    <property type="term" value="F:4 iron, 4 sulfur cluster binding"/>
    <property type="evidence" value="ECO:0007669"/>
    <property type="project" value="UniProtKB-KW"/>
</dbReference>
<organism evidence="8 9">
    <name type="scientific">Anabaena sphaerica FACHB-251</name>
    <dbReference type="NCBI Taxonomy" id="2692883"/>
    <lineage>
        <taxon>Bacteria</taxon>
        <taxon>Bacillati</taxon>
        <taxon>Cyanobacteriota</taxon>
        <taxon>Cyanophyceae</taxon>
        <taxon>Nostocales</taxon>
        <taxon>Nostocaceae</taxon>
        <taxon>Anabaena</taxon>
    </lineage>
</organism>
<accession>A0A926WJV4</accession>
<comment type="cofactor">
    <cofactor evidence="1">
        <name>[4Fe-4S] cluster</name>
        <dbReference type="ChEBI" id="CHEBI:49883"/>
    </cofactor>
</comment>
<dbReference type="Pfam" id="PF04055">
    <property type="entry name" value="Radical_SAM"/>
    <property type="match status" value="1"/>
</dbReference>
<evidence type="ECO:0000256" key="4">
    <source>
        <dbReference type="ARBA" id="ARBA00022723"/>
    </source>
</evidence>
<dbReference type="GO" id="GO:0003824">
    <property type="term" value="F:catalytic activity"/>
    <property type="evidence" value="ECO:0007669"/>
    <property type="project" value="InterPro"/>
</dbReference>
<dbReference type="AlphaFoldDB" id="A0A926WJV4"/>
<dbReference type="GO" id="GO:0046872">
    <property type="term" value="F:metal ion binding"/>
    <property type="evidence" value="ECO:0007669"/>
    <property type="project" value="UniProtKB-KW"/>
</dbReference>
<keyword evidence="4" id="KW-0479">Metal-binding</keyword>
<evidence type="ECO:0000256" key="2">
    <source>
        <dbReference type="ARBA" id="ARBA00022485"/>
    </source>
</evidence>
<protein>
    <submittedName>
        <fullName evidence="8">Radical SAM protein</fullName>
    </submittedName>
</protein>
<dbReference type="CDD" id="cd01335">
    <property type="entry name" value="Radical_SAM"/>
    <property type="match status" value="1"/>
</dbReference>
<keyword evidence="2" id="KW-0004">4Fe-4S</keyword>
<evidence type="ECO:0000313" key="8">
    <source>
        <dbReference type="EMBL" id="MBD2295890.1"/>
    </source>
</evidence>
<evidence type="ECO:0000256" key="6">
    <source>
        <dbReference type="ARBA" id="ARBA00023014"/>
    </source>
</evidence>
<dbReference type="PANTHER" id="PTHR43787">
    <property type="entry name" value="FEMO COFACTOR BIOSYNTHESIS PROTEIN NIFB-RELATED"/>
    <property type="match status" value="1"/>
</dbReference>
<proteinExistence type="predicted"/>
<dbReference type="Proteomes" id="UP000662185">
    <property type="component" value="Unassembled WGS sequence"/>
</dbReference>
<gene>
    <name evidence="8" type="ORF">H6G06_21035</name>
</gene>
<evidence type="ECO:0000256" key="3">
    <source>
        <dbReference type="ARBA" id="ARBA00022691"/>
    </source>
</evidence>
<dbReference type="SUPFAM" id="SSF102114">
    <property type="entry name" value="Radical SAM enzymes"/>
    <property type="match status" value="1"/>
</dbReference>